<evidence type="ECO:0000313" key="1">
    <source>
        <dbReference type="EMBL" id="AWD90335.1"/>
    </source>
</evidence>
<sequence length="56" mass="6777">MFAIISKRTGRIWHNKKDGTFFIFNSEKAAWTLFLDHFSEEQQKYSEIVPINWIKK</sequence>
<protein>
    <submittedName>
        <fullName evidence="1">Uncharacterized protein</fullName>
    </submittedName>
</protein>
<dbReference type="Proteomes" id="UP000246316">
    <property type="component" value="Segment"/>
</dbReference>
<evidence type="ECO:0000313" key="2">
    <source>
        <dbReference type="Proteomes" id="UP000246316"/>
    </source>
</evidence>
<dbReference type="EMBL" id="MH059636">
    <property type="protein sequence ID" value="AWD90335.1"/>
    <property type="molecule type" value="Genomic_DNA"/>
</dbReference>
<reference evidence="1" key="1">
    <citation type="submission" date="2018-03" db="EMBL/GenBank/DDBJ databases">
        <title>Phage therapy in agriculture - a green tech approach to combat plant pathogenic bacteria.</title>
        <authorList>
            <person name="Carstens A.B."/>
            <person name="Djurhuus A.M."/>
            <person name="Hansen L.H."/>
        </authorList>
    </citation>
    <scope>NUCLEOTIDE SEQUENCE [LARGE SCALE GENOMIC DNA]</scope>
</reference>
<accession>A0A2S1GLS5</accession>
<dbReference type="KEGG" id="vg:65112768"/>
<name>A0A2S1GLS5_9CAUD</name>
<dbReference type="GeneID" id="65112768"/>
<proteinExistence type="predicted"/>
<keyword evidence="2" id="KW-1185">Reference proteome</keyword>
<organism evidence="1 2">
    <name type="scientific">Erwinia phage Cronus</name>
    <dbReference type="NCBI Taxonomy" id="2163633"/>
    <lineage>
        <taxon>Viruses</taxon>
        <taxon>Duplodnaviria</taxon>
        <taxon>Heunggongvirae</taxon>
        <taxon>Uroviricota</taxon>
        <taxon>Caudoviricetes</taxon>
        <taxon>Pantevenvirales</taxon>
        <taxon>Straboviridae</taxon>
        <taxon>Tevenvirinae</taxon>
        <taxon>Risoevirus</taxon>
        <taxon>Risoevirus cronus</taxon>
        <taxon>Roskildevirus cronus</taxon>
    </lineage>
</organism>
<dbReference type="RefSeq" id="YP_010095134.1">
    <property type="nucleotide sequence ID" value="NC_055743.1"/>
</dbReference>